<dbReference type="EMBL" id="BMNH01000012">
    <property type="protein sequence ID" value="GGO72896.1"/>
    <property type="molecule type" value="Genomic_DNA"/>
</dbReference>
<evidence type="ECO:0000313" key="3">
    <source>
        <dbReference type="EMBL" id="GGO72896.1"/>
    </source>
</evidence>
<accession>A0A917Z3I3</accession>
<evidence type="ECO:0000259" key="2">
    <source>
        <dbReference type="Pfam" id="PF07978"/>
    </source>
</evidence>
<dbReference type="Gene3D" id="3.30.70.100">
    <property type="match status" value="1"/>
</dbReference>
<evidence type="ECO:0000256" key="1">
    <source>
        <dbReference type="SAM" id="MobiDB-lite"/>
    </source>
</evidence>
<dbReference type="InterPro" id="IPR011008">
    <property type="entry name" value="Dimeric_a/b-barrel"/>
</dbReference>
<evidence type="ECO:0000313" key="4">
    <source>
        <dbReference type="Proteomes" id="UP000646523"/>
    </source>
</evidence>
<name>A0A917Z3I3_9ACTN</name>
<dbReference type="Proteomes" id="UP000646523">
    <property type="component" value="Unassembled WGS sequence"/>
</dbReference>
<reference evidence="3" key="1">
    <citation type="journal article" date="2014" name="Int. J. Syst. Evol. Microbiol.">
        <title>Complete genome sequence of Corynebacterium casei LMG S-19264T (=DSM 44701T), isolated from a smear-ripened cheese.</title>
        <authorList>
            <consortium name="US DOE Joint Genome Institute (JGI-PGF)"/>
            <person name="Walter F."/>
            <person name="Albersmeier A."/>
            <person name="Kalinowski J."/>
            <person name="Ruckert C."/>
        </authorList>
    </citation>
    <scope>NUCLEOTIDE SEQUENCE</scope>
    <source>
        <strain evidence="3">CGMCC 4.7368</strain>
    </source>
</reference>
<sequence>MVQGGARHAAGHGPALTPRTAAEVSRRPRGSGGPPINDKIYIHEFITITRHNRARYMQHMTANFSPIAQEERHQLCYGVWGIVGSTAWWPGVVNLWEEDGFAGLASSFRHELSHPALQDPKLESWWAAAADMRSGGVDRLLLPAPWTRTIEQLCADGVRGEVYAHEQITVPPGQAADFLERVREEAVPYYGRFGWVLAGAWRTALGDDSECFLLWAVPDLERWAEFEAAYDADRATGGWKARLRASARSFQRILLADAPLSPMRIGRQPGRADRAGDWAE</sequence>
<comment type="caution">
    <text evidence="3">The sequence shown here is derived from an EMBL/GenBank/DDBJ whole genome shotgun (WGS) entry which is preliminary data.</text>
</comment>
<dbReference type="InterPro" id="IPR012577">
    <property type="entry name" value="NIPSNAP"/>
</dbReference>
<feature type="region of interest" description="Disordered" evidence="1">
    <location>
        <begin position="1"/>
        <end position="36"/>
    </location>
</feature>
<gene>
    <name evidence="3" type="ORF">GCM10012289_42070</name>
</gene>
<dbReference type="SUPFAM" id="SSF54909">
    <property type="entry name" value="Dimeric alpha+beta barrel"/>
    <property type="match status" value="1"/>
</dbReference>
<protein>
    <recommendedName>
        <fullName evidence="2">NIPSNAP domain-containing protein</fullName>
    </recommendedName>
</protein>
<feature type="compositionally biased region" description="Low complexity" evidence="1">
    <location>
        <begin position="1"/>
        <end position="15"/>
    </location>
</feature>
<keyword evidence="4" id="KW-1185">Reference proteome</keyword>
<feature type="domain" description="NIPSNAP" evidence="2">
    <location>
        <begin position="170"/>
        <end position="246"/>
    </location>
</feature>
<organism evidence="3 4">
    <name type="scientific">Nonomuraea cavernae</name>
    <dbReference type="NCBI Taxonomy" id="2045107"/>
    <lineage>
        <taxon>Bacteria</taxon>
        <taxon>Bacillati</taxon>
        <taxon>Actinomycetota</taxon>
        <taxon>Actinomycetes</taxon>
        <taxon>Streptosporangiales</taxon>
        <taxon>Streptosporangiaceae</taxon>
        <taxon>Nonomuraea</taxon>
    </lineage>
</organism>
<proteinExistence type="predicted"/>
<dbReference type="AlphaFoldDB" id="A0A917Z3I3"/>
<reference evidence="3" key="2">
    <citation type="submission" date="2020-09" db="EMBL/GenBank/DDBJ databases">
        <authorList>
            <person name="Sun Q."/>
            <person name="Zhou Y."/>
        </authorList>
    </citation>
    <scope>NUCLEOTIDE SEQUENCE</scope>
    <source>
        <strain evidence="3">CGMCC 4.7368</strain>
    </source>
</reference>
<dbReference type="Pfam" id="PF07978">
    <property type="entry name" value="NIPSNAP"/>
    <property type="match status" value="1"/>
</dbReference>